<dbReference type="AlphaFoldDB" id="A0A6J4IZP0"/>
<proteinExistence type="predicted"/>
<dbReference type="Pfam" id="PF14100">
    <property type="entry name" value="DUF6807"/>
    <property type="match status" value="1"/>
</dbReference>
<protein>
    <submittedName>
        <fullName evidence="1">Methane oxygenase PmoA</fullName>
    </submittedName>
</protein>
<evidence type="ECO:0000313" key="1">
    <source>
        <dbReference type="EMBL" id="CAA9266666.1"/>
    </source>
</evidence>
<dbReference type="EMBL" id="CADCTJ010000802">
    <property type="protein sequence ID" value="CAA9266666.1"/>
    <property type="molecule type" value="Genomic_DNA"/>
</dbReference>
<accession>A0A6J4IZP0</accession>
<name>A0A6J4IZP0_9BACT</name>
<organism evidence="1">
    <name type="scientific">uncultured Adhaeribacter sp</name>
    <dbReference type="NCBI Taxonomy" id="448109"/>
    <lineage>
        <taxon>Bacteria</taxon>
        <taxon>Pseudomonadati</taxon>
        <taxon>Bacteroidota</taxon>
        <taxon>Cytophagia</taxon>
        <taxon>Cytophagales</taxon>
        <taxon>Hymenobacteraceae</taxon>
        <taxon>Adhaeribacter</taxon>
        <taxon>environmental samples</taxon>
    </lineage>
</organism>
<dbReference type="InterPro" id="IPR029475">
    <property type="entry name" value="DUF6807"/>
</dbReference>
<reference evidence="1" key="1">
    <citation type="submission" date="2020-02" db="EMBL/GenBank/DDBJ databases">
        <authorList>
            <person name="Meier V. D."/>
        </authorList>
    </citation>
    <scope>NUCLEOTIDE SEQUENCE</scope>
    <source>
        <strain evidence="1">AVDCRST_MAG95</strain>
    </source>
</reference>
<sequence length="363" mass="40703">MKKRKYTFQLPALLLICLLISGGFIFKSWHPVKSKAIKYTLVANEAGKRVDVLVDGKPFTSYIYPDELMKPVLYPLRTAKGTLVTRGWPFDPRRGERVDHPHHVGMWFNYGDVNGLDFWNNSTAIEAEKKSAFGTIKHRQVTKMTNGNDKAELDVVMDWQKPDGSNLVRENTKFIFSGQGNDRYIDRITTLTALKEEVLFKDNKEGVLGIRLARELEHPSNKPEIFTDASGKATPVAQLNNEGVTGKYRSSAGKEGDDVWGTRGKWVNLTGTIQQEPVSLVMLDNPQNIGFPTYWHARGYGLFAANPLGQKAMSNGKEELNFKLAPGKAVTFRHRIIIHSGSGLTDDQVNAEYQKFAGKNGKM</sequence>
<gene>
    <name evidence="1" type="ORF">AVDCRST_MAG95-2555</name>
</gene>